<dbReference type="InterPro" id="IPR011009">
    <property type="entry name" value="Kinase-like_dom_sf"/>
</dbReference>
<dbReference type="GO" id="GO:0016301">
    <property type="term" value="F:kinase activity"/>
    <property type="evidence" value="ECO:0007669"/>
    <property type="project" value="UniProtKB-KW"/>
</dbReference>
<protein>
    <submittedName>
        <fullName evidence="2">Kinase-like domain protein</fullName>
    </submittedName>
</protein>
<dbReference type="Proteomes" id="UP001303889">
    <property type="component" value="Unassembled WGS sequence"/>
</dbReference>
<reference evidence="2" key="2">
    <citation type="submission" date="2023-05" db="EMBL/GenBank/DDBJ databases">
        <authorList>
            <consortium name="Lawrence Berkeley National Laboratory"/>
            <person name="Steindorff A."/>
            <person name="Hensen N."/>
            <person name="Bonometti L."/>
            <person name="Westerberg I."/>
            <person name="Brannstrom I.O."/>
            <person name="Guillou S."/>
            <person name="Cros-Aarteil S."/>
            <person name="Calhoun S."/>
            <person name="Haridas S."/>
            <person name="Kuo A."/>
            <person name="Mondo S."/>
            <person name="Pangilinan J."/>
            <person name="Riley R."/>
            <person name="Labutti K."/>
            <person name="Andreopoulos B."/>
            <person name="Lipzen A."/>
            <person name="Chen C."/>
            <person name="Yanf M."/>
            <person name="Daum C."/>
            <person name="Ng V."/>
            <person name="Clum A."/>
            <person name="Ohm R."/>
            <person name="Martin F."/>
            <person name="Silar P."/>
            <person name="Natvig D."/>
            <person name="Lalanne C."/>
            <person name="Gautier V."/>
            <person name="Ament-Velasquez S.L."/>
            <person name="Kruys A."/>
            <person name="Hutchinson M.I."/>
            <person name="Powell A.J."/>
            <person name="Barry K."/>
            <person name="Miller A.N."/>
            <person name="Grigoriev I.V."/>
            <person name="Debuchy R."/>
            <person name="Gladieux P."/>
            <person name="Thoren M.H."/>
            <person name="Johannesson H."/>
        </authorList>
    </citation>
    <scope>NUCLEOTIDE SEQUENCE</scope>
    <source>
        <strain evidence="2">CBS 103.79</strain>
    </source>
</reference>
<comment type="caution">
    <text evidence="2">The sequence shown here is derived from an EMBL/GenBank/DDBJ whole genome shotgun (WGS) entry which is preliminary data.</text>
</comment>
<accession>A0AAN6RT33</accession>
<keyword evidence="2" id="KW-0808">Transferase</keyword>
<organism evidence="2 3">
    <name type="scientific">Staphylotrichum tortipilum</name>
    <dbReference type="NCBI Taxonomy" id="2831512"/>
    <lineage>
        <taxon>Eukaryota</taxon>
        <taxon>Fungi</taxon>
        <taxon>Dikarya</taxon>
        <taxon>Ascomycota</taxon>
        <taxon>Pezizomycotina</taxon>
        <taxon>Sordariomycetes</taxon>
        <taxon>Sordariomycetidae</taxon>
        <taxon>Sordariales</taxon>
        <taxon>Chaetomiaceae</taxon>
        <taxon>Staphylotrichum</taxon>
    </lineage>
</organism>
<dbReference type="AlphaFoldDB" id="A0AAN6RT33"/>
<sequence>MVTTGDLNKHCEPGCTGVTGDKKYYEVGNAFIKRTLRRHEWPTNVPDWWKPPANLPQRWKTDAAVLVYLREYTKIPLPRFQFTFEDDGAFYFSTELVPGVSMVDLTEEQKQVVTEELLEHVATLKTLRSDTPGVPGQTLLCPPYRVHTSFWKTHSCWQLNPGLKKGDYVFCHNDLGQHNVLVDPDTLKINAIVDWEYAGFWPDWFEQPYWKRKGPGAPIGNEEDDKERCRNWLAAHCDEVEMQHPLSFQEKMEMEMATES</sequence>
<evidence type="ECO:0000313" key="2">
    <source>
        <dbReference type="EMBL" id="KAK3901985.1"/>
    </source>
</evidence>
<name>A0AAN6RT33_9PEZI</name>
<evidence type="ECO:0000259" key="1">
    <source>
        <dbReference type="Pfam" id="PF01636"/>
    </source>
</evidence>
<dbReference type="EMBL" id="MU855540">
    <property type="protein sequence ID" value="KAK3901985.1"/>
    <property type="molecule type" value="Genomic_DNA"/>
</dbReference>
<dbReference type="Pfam" id="PF01636">
    <property type="entry name" value="APH"/>
    <property type="match status" value="1"/>
</dbReference>
<dbReference type="PANTHER" id="PTHR21310:SF15">
    <property type="entry name" value="AMINOGLYCOSIDE PHOSPHOTRANSFERASE DOMAIN-CONTAINING PROTEIN"/>
    <property type="match status" value="1"/>
</dbReference>
<dbReference type="SUPFAM" id="SSF56112">
    <property type="entry name" value="Protein kinase-like (PK-like)"/>
    <property type="match status" value="1"/>
</dbReference>
<dbReference type="Gene3D" id="3.90.1200.10">
    <property type="match status" value="1"/>
</dbReference>
<dbReference type="InterPro" id="IPR002575">
    <property type="entry name" value="Aminoglycoside_PTrfase"/>
</dbReference>
<keyword evidence="2" id="KW-0418">Kinase</keyword>
<proteinExistence type="predicted"/>
<evidence type="ECO:0000313" key="3">
    <source>
        <dbReference type="Proteomes" id="UP001303889"/>
    </source>
</evidence>
<keyword evidence="3" id="KW-1185">Reference proteome</keyword>
<reference evidence="2" key="1">
    <citation type="journal article" date="2023" name="Mol. Phylogenet. Evol.">
        <title>Genome-scale phylogeny and comparative genomics of the fungal order Sordariales.</title>
        <authorList>
            <person name="Hensen N."/>
            <person name="Bonometti L."/>
            <person name="Westerberg I."/>
            <person name="Brannstrom I.O."/>
            <person name="Guillou S."/>
            <person name="Cros-Aarteil S."/>
            <person name="Calhoun S."/>
            <person name="Haridas S."/>
            <person name="Kuo A."/>
            <person name="Mondo S."/>
            <person name="Pangilinan J."/>
            <person name="Riley R."/>
            <person name="LaButti K."/>
            <person name="Andreopoulos B."/>
            <person name="Lipzen A."/>
            <person name="Chen C."/>
            <person name="Yan M."/>
            <person name="Daum C."/>
            <person name="Ng V."/>
            <person name="Clum A."/>
            <person name="Steindorff A."/>
            <person name="Ohm R.A."/>
            <person name="Martin F."/>
            <person name="Silar P."/>
            <person name="Natvig D.O."/>
            <person name="Lalanne C."/>
            <person name="Gautier V."/>
            <person name="Ament-Velasquez S.L."/>
            <person name="Kruys A."/>
            <person name="Hutchinson M.I."/>
            <person name="Powell A.J."/>
            <person name="Barry K."/>
            <person name="Miller A.N."/>
            <person name="Grigoriev I.V."/>
            <person name="Debuchy R."/>
            <person name="Gladieux P."/>
            <person name="Hiltunen Thoren M."/>
            <person name="Johannesson H."/>
        </authorList>
    </citation>
    <scope>NUCLEOTIDE SEQUENCE</scope>
    <source>
        <strain evidence="2">CBS 103.79</strain>
    </source>
</reference>
<gene>
    <name evidence="2" type="ORF">C8A05DRAFT_15887</name>
</gene>
<dbReference type="InterPro" id="IPR051678">
    <property type="entry name" value="AGP_Transferase"/>
</dbReference>
<dbReference type="PANTHER" id="PTHR21310">
    <property type="entry name" value="AMINOGLYCOSIDE PHOSPHOTRANSFERASE-RELATED-RELATED"/>
    <property type="match status" value="1"/>
</dbReference>
<dbReference type="CDD" id="cd05120">
    <property type="entry name" value="APH_ChoK_like"/>
    <property type="match status" value="1"/>
</dbReference>
<feature type="domain" description="Aminoglycoside phosphotransferase" evidence="1">
    <location>
        <begin position="162"/>
        <end position="200"/>
    </location>
</feature>